<name>A0A077WDD7_9FUNG</name>
<evidence type="ECO:0000313" key="4">
    <source>
        <dbReference type="EMBL" id="CDS05671.1"/>
    </source>
</evidence>
<keyword evidence="1" id="KW-0175">Coiled coil</keyword>
<dbReference type="InterPro" id="IPR027012">
    <property type="entry name" value="Enkurin_dom"/>
</dbReference>
<proteinExistence type="predicted"/>
<feature type="region of interest" description="Disordered" evidence="2">
    <location>
        <begin position="455"/>
        <end position="527"/>
    </location>
</feature>
<feature type="compositionally biased region" description="Low complexity" evidence="2">
    <location>
        <begin position="469"/>
        <end position="512"/>
    </location>
</feature>
<reference evidence="4" key="1">
    <citation type="journal article" date="2014" name="Genome Announc.">
        <title>De novo whole-genome sequence and genome annotation of Lichtheimia ramosa.</title>
        <authorList>
            <person name="Linde J."/>
            <person name="Schwartze V."/>
            <person name="Binder U."/>
            <person name="Lass-Florl C."/>
            <person name="Voigt K."/>
            <person name="Horn F."/>
        </authorList>
    </citation>
    <scope>NUCLEOTIDE SEQUENCE</scope>
    <source>
        <strain evidence="4">JMRC FSU:6197</strain>
    </source>
</reference>
<feature type="region of interest" description="Disordered" evidence="2">
    <location>
        <begin position="543"/>
        <end position="563"/>
    </location>
</feature>
<accession>A0A077WDD7</accession>
<feature type="compositionally biased region" description="Low complexity" evidence="2">
    <location>
        <begin position="145"/>
        <end position="156"/>
    </location>
</feature>
<dbReference type="AlphaFoldDB" id="A0A077WDD7"/>
<feature type="compositionally biased region" description="Polar residues" evidence="2">
    <location>
        <begin position="66"/>
        <end position="80"/>
    </location>
</feature>
<feature type="coiled-coil region" evidence="1">
    <location>
        <begin position="283"/>
        <end position="454"/>
    </location>
</feature>
<feature type="compositionally biased region" description="Polar residues" evidence="2">
    <location>
        <begin position="21"/>
        <end position="33"/>
    </location>
</feature>
<feature type="compositionally biased region" description="Polar residues" evidence="2">
    <location>
        <begin position="134"/>
        <end position="144"/>
    </location>
</feature>
<feature type="domain" description="Enkurin" evidence="3">
    <location>
        <begin position="511"/>
        <end position="581"/>
    </location>
</feature>
<organism evidence="4">
    <name type="scientific">Lichtheimia ramosa</name>
    <dbReference type="NCBI Taxonomy" id="688394"/>
    <lineage>
        <taxon>Eukaryota</taxon>
        <taxon>Fungi</taxon>
        <taxon>Fungi incertae sedis</taxon>
        <taxon>Mucoromycota</taxon>
        <taxon>Mucoromycotina</taxon>
        <taxon>Mucoromycetes</taxon>
        <taxon>Mucorales</taxon>
        <taxon>Lichtheimiaceae</taxon>
        <taxon>Lichtheimia</taxon>
    </lineage>
</organism>
<evidence type="ECO:0000256" key="2">
    <source>
        <dbReference type="SAM" id="MobiDB-lite"/>
    </source>
</evidence>
<evidence type="ECO:0000259" key="3">
    <source>
        <dbReference type="Pfam" id="PF13864"/>
    </source>
</evidence>
<evidence type="ECO:0000256" key="1">
    <source>
        <dbReference type="SAM" id="Coils"/>
    </source>
</evidence>
<feature type="compositionally biased region" description="Low complexity" evidence="2">
    <location>
        <begin position="247"/>
        <end position="275"/>
    </location>
</feature>
<dbReference type="OrthoDB" id="5600564at2759"/>
<feature type="compositionally biased region" description="Low complexity" evidence="2">
    <location>
        <begin position="165"/>
        <end position="228"/>
    </location>
</feature>
<gene>
    <name evidence="4" type="ORF">LRAMOSA08199</name>
</gene>
<feature type="region of interest" description="Disordered" evidence="2">
    <location>
        <begin position="1"/>
        <end position="280"/>
    </location>
</feature>
<dbReference type="Pfam" id="PF13864">
    <property type="entry name" value="Enkurin"/>
    <property type="match status" value="1"/>
</dbReference>
<dbReference type="EMBL" id="LK023317">
    <property type="protein sequence ID" value="CDS05671.1"/>
    <property type="molecule type" value="Genomic_DNA"/>
</dbReference>
<sequence length="588" mass="65918">MSSKSSTPKFWKKLGLGKKSSAVSEQHTQQPPSNDADDDKSVKSKRLSGFFPHKRQSMGSLRARPTPSNQPSMPSLNTAVKNDLPPSLDIATPEKPVTPPPSQAEQPEEEEDKQQQQQQQQQTHDVAPVPPKPTNTDKSSSTVAPTKTCSSSTTPSRLARPRYHSNASKAAAVAAIAATGSSNNNANIKSTSSSTTSSSNSSSSSNNKQQQQQQSPSTPRPTPTTSSTRLRKPSQIPGAGGNNKIRSQSSNKSLNKKQSAASLVTSTKNVTTATTMDESQPTIQSLLQELEKERSIVKVLQGQKEAVTKDLDYFSQMLDDLMEEKESLQQKYEEEKEKNKTREQDLDVLMDKLKMSNNTARDKSYQVDQWKSDIEQLQKDAQEERDTLKETLKQKDLALRDQDQELKEKEHIIQEKDRQLAEKDHEIDRLKTELAQSREQISLLRSTMDQLMKAQALNHQHQSQDDTTTHQQQRGSLPPSPSTRSSTSSIPIKQQQQQYNTPQSSVTSGESDVSSHRKQPTRYYDEVNELDRELLKLTKEKEKLQSDYSKIPLSGGGPMSRRRKEELEEMLDEVDSQLSRVKQKIRRS</sequence>
<protein>
    <recommendedName>
        <fullName evidence="3">Enkurin domain-containing protein</fullName>
    </recommendedName>
</protein>